<dbReference type="GO" id="GO:0005576">
    <property type="term" value="C:extracellular region"/>
    <property type="evidence" value="ECO:0007669"/>
    <property type="project" value="InterPro"/>
</dbReference>
<organism evidence="4">
    <name type="scientific">Thelazia callipaeda</name>
    <name type="common">Oriental eyeworm</name>
    <name type="synonym">Parasitic nematode</name>
    <dbReference type="NCBI Taxonomy" id="103827"/>
    <lineage>
        <taxon>Eukaryota</taxon>
        <taxon>Metazoa</taxon>
        <taxon>Ecdysozoa</taxon>
        <taxon>Nematoda</taxon>
        <taxon>Chromadorea</taxon>
        <taxon>Rhabditida</taxon>
        <taxon>Spirurina</taxon>
        <taxon>Spiruromorpha</taxon>
        <taxon>Thelazioidea</taxon>
        <taxon>Thelaziidae</taxon>
        <taxon>Thelazia</taxon>
    </lineage>
</organism>
<dbReference type="OrthoDB" id="337038at2759"/>
<reference evidence="4" key="1">
    <citation type="submission" date="2016-04" db="UniProtKB">
        <authorList>
            <consortium name="WormBaseParasite"/>
        </authorList>
    </citation>
    <scope>IDENTIFICATION</scope>
</reference>
<feature type="domain" description="SCP" evidence="1">
    <location>
        <begin position="300"/>
        <end position="450"/>
    </location>
</feature>
<dbReference type="WBParaSite" id="TCLT_0000741301-mRNA-1">
    <property type="protein sequence ID" value="TCLT_0000741301-mRNA-1"/>
    <property type="gene ID" value="TCLT_0000741301"/>
</dbReference>
<dbReference type="InterPro" id="IPR034113">
    <property type="entry name" value="SCP_GAPR1-like"/>
</dbReference>
<dbReference type="Pfam" id="PF00188">
    <property type="entry name" value="CAP"/>
    <property type="match status" value="1"/>
</dbReference>
<name>A0A158RCG0_THECL</name>
<evidence type="ECO:0000259" key="1">
    <source>
        <dbReference type="SMART" id="SM00198"/>
    </source>
</evidence>
<dbReference type="CDD" id="cd05382">
    <property type="entry name" value="CAP_GAPR1-like"/>
    <property type="match status" value="1"/>
</dbReference>
<dbReference type="PROSITE" id="PS01009">
    <property type="entry name" value="CRISP_1"/>
    <property type="match status" value="1"/>
</dbReference>
<reference evidence="2 3" key="2">
    <citation type="submission" date="2018-11" db="EMBL/GenBank/DDBJ databases">
        <authorList>
            <consortium name="Pathogen Informatics"/>
        </authorList>
    </citation>
    <scope>NUCLEOTIDE SEQUENCE [LARGE SCALE GENOMIC DNA]</scope>
</reference>
<evidence type="ECO:0000313" key="4">
    <source>
        <dbReference type="WBParaSite" id="TCLT_0000741301-mRNA-1"/>
    </source>
</evidence>
<gene>
    <name evidence="2" type="ORF">TCLT_LOCUS7402</name>
</gene>
<dbReference type="InterPro" id="IPR035940">
    <property type="entry name" value="CAP_sf"/>
</dbReference>
<dbReference type="OMA" id="HEQPRTY"/>
<dbReference type="InterPro" id="IPR001283">
    <property type="entry name" value="CRISP-related"/>
</dbReference>
<dbReference type="SMART" id="SM00198">
    <property type="entry name" value="SCP"/>
    <property type="match status" value="1"/>
</dbReference>
<dbReference type="InterPro" id="IPR014044">
    <property type="entry name" value="CAP_dom"/>
</dbReference>
<protein>
    <submittedName>
        <fullName evidence="4">SCP domain-containing protein</fullName>
    </submittedName>
</protein>
<evidence type="ECO:0000313" key="3">
    <source>
        <dbReference type="Proteomes" id="UP000276776"/>
    </source>
</evidence>
<dbReference type="InterPro" id="IPR018244">
    <property type="entry name" value="Allrgn_V5/Tpx1_CS"/>
</dbReference>
<dbReference type="PRINTS" id="PR00837">
    <property type="entry name" value="V5TPXLIKE"/>
</dbReference>
<dbReference type="STRING" id="103827.A0A158RCG0"/>
<accession>A0A158RCG0</accession>
<dbReference type="Gene3D" id="3.40.33.10">
    <property type="entry name" value="CAP"/>
    <property type="match status" value="1"/>
</dbReference>
<sequence>MLFQSAKKSVLGSSGTQKKNELSFLNRKKLRHLLVLHAIKAVDREEITESATVVQPRMFVIVLKMPKKDGQHLKAVLFRKQLIFLYGKDSSEVVVNLRDSNDGFYKLIVHYKKDTILEIIMQKYKALGASEISEIKNERYDFRFCACDSETKEPENTTGCSCSTVITGLANLLYTKIKIGARSLTDPPYQLITNSRFKNTAFLSCSRNSYCEDCIPCKSGYIQLNYISLFSSSVTASKQMYVQDTAQPDKAKQWPTMQLKKLSTTEISIDDFNSIAKIKEYLLRSAKKRNIPPSEFNIVAYKDAILLRHNVYRSRHGVAPLNSDSELEQNAETWAQRLANKTDCLIHDPFGENIFYYATDLLPDEETMALMTVQSFYLESYGYNYKTHHHLDYERKGHFTQLIWKSTLRMGVGVAMRYFSGHRENSCQPDFPSTIIYAVVKYDPPGNILSMTQYDDNVLPP</sequence>
<evidence type="ECO:0000313" key="2">
    <source>
        <dbReference type="EMBL" id="VDN04854.1"/>
    </source>
</evidence>
<dbReference type="AlphaFoldDB" id="A0A158RCG0"/>
<dbReference type="Proteomes" id="UP000276776">
    <property type="component" value="Unassembled WGS sequence"/>
</dbReference>
<dbReference type="PANTHER" id="PTHR10334">
    <property type="entry name" value="CYSTEINE-RICH SECRETORY PROTEIN-RELATED"/>
    <property type="match status" value="1"/>
</dbReference>
<dbReference type="SUPFAM" id="SSF55797">
    <property type="entry name" value="PR-1-like"/>
    <property type="match status" value="1"/>
</dbReference>
<keyword evidence="3" id="KW-1185">Reference proteome</keyword>
<proteinExistence type="predicted"/>
<dbReference type="EMBL" id="UYYF01004504">
    <property type="protein sequence ID" value="VDN04854.1"/>
    <property type="molecule type" value="Genomic_DNA"/>
</dbReference>